<reference evidence="1" key="1">
    <citation type="journal article" date="2014" name="Front. Microbiol.">
        <title>High frequency of phylogenetically diverse reductive dehalogenase-homologous genes in deep subseafloor sedimentary metagenomes.</title>
        <authorList>
            <person name="Kawai M."/>
            <person name="Futagami T."/>
            <person name="Toyoda A."/>
            <person name="Takaki Y."/>
            <person name="Nishi S."/>
            <person name="Hori S."/>
            <person name="Arai W."/>
            <person name="Tsubouchi T."/>
            <person name="Morono Y."/>
            <person name="Uchiyama I."/>
            <person name="Ito T."/>
            <person name="Fujiyama A."/>
            <person name="Inagaki F."/>
            <person name="Takami H."/>
        </authorList>
    </citation>
    <scope>NUCLEOTIDE SEQUENCE</scope>
    <source>
        <strain evidence="1">Expedition CK06-06</strain>
    </source>
</reference>
<evidence type="ECO:0000313" key="1">
    <source>
        <dbReference type="EMBL" id="GAG11609.1"/>
    </source>
</evidence>
<comment type="caution">
    <text evidence="1">The sequence shown here is derived from an EMBL/GenBank/DDBJ whole genome shotgun (WGS) entry which is preliminary data.</text>
</comment>
<name>X0V0I6_9ZZZZ</name>
<organism evidence="1">
    <name type="scientific">marine sediment metagenome</name>
    <dbReference type="NCBI Taxonomy" id="412755"/>
    <lineage>
        <taxon>unclassified sequences</taxon>
        <taxon>metagenomes</taxon>
        <taxon>ecological metagenomes</taxon>
    </lineage>
</organism>
<dbReference type="AlphaFoldDB" id="X0V0I6"/>
<protein>
    <submittedName>
        <fullName evidence="1">Uncharacterized protein</fullName>
    </submittedName>
</protein>
<dbReference type="EMBL" id="BARS01022141">
    <property type="protein sequence ID" value="GAG11609.1"/>
    <property type="molecule type" value="Genomic_DNA"/>
</dbReference>
<sequence>MTIPATDKRPERYKWVETTGEWNITHAKRKKDGELVPYYASAMAEKRGVSRAVLKLMNLYEHGVFGEDEDFYDNDEPATQGQINKIEALLRTSLFDSDHRERVEKEMIGYTSAQAGFCIEELENNQQDHTQKLNLSQTEIKNIKHE</sequence>
<gene>
    <name evidence="1" type="ORF">S01H1_35430</name>
</gene>
<accession>X0V0I6</accession>
<proteinExistence type="predicted"/>